<dbReference type="PROSITE" id="PS51192">
    <property type="entry name" value="HELICASE_ATP_BIND_1"/>
    <property type="match status" value="1"/>
</dbReference>
<dbReference type="GO" id="GO:0006401">
    <property type="term" value="P:RNA catabolic process"/>
    <property type="evidence" value="ECO:0007669"/>
    <property type="project" value="InterPro"/>
</dbReference>
<dbReference type="Gene3D" id="3.40.50.300">
    <property type="entry name" value="P-loop containing nucleotide triphosphate hydrolases"/>
    <property type="match status" value="2"/>
</dbReference>
<reference evidence="9 10" key="1">
    <citation type="submission" date="2014-09" db="EMBL/GenBank/DDBJ databases">
        <authorList>
            <person name="Martin A.A."/>
        </authorList>
    </citation>
    <scope>NUCLEOTIDE SEQUENCE</scope>
    <source>
        <strain evidence="10">ED321</strain>
        <strain evidence="9">ED321 Heterogonic</strain>
    </source>
</reference>
<dbReference type="Gene3D" id="1.20.1500.20">
    <property type="match status" value="1"/>
</dbReference>
<dbReference type="Gene3D" id="1.10.3380.30">
    <property type="match status" value="1"/>
</dbReference>
<dbReference type="EMBL" id="LN609529">
    <property type="protein sequence ID" value="CEF65637.1"/>
    <property type="molecule type" value="Genomic_DNA"/>
</dbReference>
<dbReference type="Pfam" id="PF21408">
    <property type="entry name" value="MTR4-like_stalk"/>
    <property type="match status" value="1"/>
</dbReference>
<dbReference type="PIRSF" id="PIRSF005198">
    <property type="entry name" value="Antiviral_helicase_SKI2"/>
    <property type="match status" value="1"/>
</dbReference>
<dbReference type="InterPro" id="IPR014001">
    <property type="entry name" value="Helicase_ATP-bd"/>
</dbReference>
<dbReference type="GO" id="GO:0000460">
    <property type="term" value="P:maturation of 5.8S rRNA"/>
    <property type="evidence" value="ECO:0007669"/>
    <property type="project" value="TreeGrafter"/>
</dbReference>
<dbReference type="Pfam" id="PF00271">
    <property type="entry name" value="Helicase_C"/>
    <property type="match status" value="1"/>
</dbReference>
<dbReference type="GO" id="GO:0005634">
    <property type="term" value="C:nucleus"/>
    <property type="evidence" value="ECO:0007669"/>
    <property type="project" value="UniProtKB-SubCell"/>
</dbReference>
<dbReference type="InterPro" id="IPR048392">
    <property type="entry name" value="MTR4-like_stalk"/>
</dbReference>
<dbReference type="GO" id="GO:0016787">
    <property type="term" value="F:hydrolase activity"/>
    <property type="evidence" value="ECO:0007669"/>
    <property type="project" value="UniProtKB-KW"/>
</dbReference>
<evidence type="ECO:0000259" key="7">
    <source>
        <dbReference type="PROSITE" id="PS51192"/>
    </source>
</evidence>
<dbReference type="AlphaFoldDB" id="A0A090L7D5"/>
<feature type="domain" description="Helicase C-terminal" evidence="8">
    <location>
        <begin position="368"/>
        <end position="564"/>
    </location>
</feature>
<dbReference type="Pfam" id="PF08148">
    <property type="entry name" value="DSHCT"/>
    <property type="match status" value="1"/>
</dbReference>
<evidence type="ECO:0000256" key="1">
    <source>
        <dbReference type="ARBA" id="ARBA00004123"/>
    </source>
</evidence>
<evidence type="ECO:0000313" key="9">
    <source>
        <dbReference type="EMBL" id="CEF65637.1"/>
    </source>
</evidence>
<gene>
    <name evidence="9 11 12" type="ORF">SRAE_2000031400</name>
</gene>
<dbReference type="InterPro" id="IPR016438">
    <property type="entry name" value="SKI2-like"/>
</dbReference>
<dbReference type="CDD" id="cd18024">
    <property type="entry name" value="DEXHc_Mtr4-like"/>
    <property type="match status" value="1"/>
</dbReference>
<evidence type="ECO:0000313" key="10">
    <source>
        <dbReference type="Proteomes" id="UP000035682"/>
    </source>
</evidence>
<dbReference type="CTD" id="36378001"/>
<dbReference type="GO" id="GO:0003724">
    <property type="term" value="F:RNA helicase activity"/>
    <property type="evidence" value="ECO:0007669"/>
    <property type="project" value="InterPro"/>
</dbReference>
<evidence type="ECO:0000256" key="5">
    <source>
        <dbReference type="ARBA" id="ARBA00022840"/>
    </source>
</evidence>
<dbReference type="InterPro" id="IPR001650">
    <property type="entry name" value="Helicase_C-like"/>
</dbReference>
<dbReference type="InterPro" id="IPR012961">
    <property type="entry name" value="Ski2/MTR4_C"/>
</dbReference>
<dbReference type="CDD" id="cd18795">
    <property type="entry name" value="SF2_C_Ski2"/>
    <property type="match status" value="1"/>
</dbReference>
<evidence type="ECO:0000259" key="8">
    <source>
        <dbReference type="PROSITE" id="PS51194"/>
    </source>
</evidence>
<dbReference type="GO" id="GO:0005524">
    <property type="term" value="F:ATP binding"/>
    <property type="evidence" value="ECO:0007669"/>
    <property type="project" value="UniProtKB-KW"/>
</dbReference>
<organism evidence="9">
    <name type="scientific">Strongyloides ratti</name>
    <name type="common">Parasitic roundworm</name>
    <dbReference type="NCBI Taxonomy" id="34506"/>
    <lineage>
        <taxon>Eukaryota</taxon>
        <taxon>Metazoa</taxon>
        <taxon>Ecdysozoa</taxon>
        <taxon>Nematoda</taxon>
        <taxon>Chromadorea</taxon>
        <taxon>Rhabditida</taxon>
        <taxon>Tylenchina</taxon>
        <taxon>Panagrolaimomorpha</taxon>
        <taxon>Strongyloidoidea</taxon>
        <taxon>Strongyloididae</taxon>
        <taxon>Strongyloides</taxon>
    </lineage>
</organism>
<dbReference type="PANTHER" id="PTHR12131">
    <property type="entry name" value="ATP-DEPENDENT RNA AND DNA HELICASE"/>
    <property type="match status" value="1"/>
</dbReference>
<dbReference type="PANTHER" id="PTHR12131:SF7">
    <property type="entry name" value="EXOSOME RNA HELICASE MTR4"/>
    <property type="match status" value="1"/>
</dbReference>
<dbReference type="FunFam" id="3.40.50.300:FF:000141">
    <property type="entry name" value="ATP-dependent RNA helicase DOB1"/>
    <property type="match status" value="1"/>
</dbReference>
<dbReference type="WBParaSite" id="SRAE_2000031400.1">
    <property type="protein sequence ID" value="SRAE_2000031400.1"/>
    <property type="gene ID" value="WBGene00260507"/>
</dbReference>
<dbReference type="OrthoDB" id="64767at2759"/>
<dbReference type="FunFam" id="3.40.50.300:FF:000083">
    <property type="entry name" value="ATP-dependent RNA helicase DOB1"/>
    <property type="match status" value="1"/>
</dbReference>
<accession>A0A090L7D5</accession>
<dbReference type="PROSITE" id="PS51194">
    <property type="entry name" value="HELICASE_CTER"/>
    <property type="match status" value="1"/>
</dbReference>
<evidence type="ECO:0000256" key="4">
    <source>
        <dbReference type="ARBA" id="ARBA00022806"/>
    </source>
</evidence>
<dbReference type="RefSeq" id="XP_024504837.1">
    <property type="nucleotide sequence ID" value="XM_024651128.1"/>
</dbReference>
<reference evidence="11" key="2">
    <citation type="submission" date="2020-12" db="UniProtKB">
        <authorList>
            <consortium name="WormBaseParasite"/>
        </authorList>
    </citation>
    <scope>IDENTIFICATION</scope>
</reference>
<evidence type="ECO:0000313" key="12">
    <source>
        <dbReference type="WormBase" id="SRAE_2000031400"/>
    </source>
</evidence>
<evidence type="ECO:0000256" key="3">
    <source>
        <dbReference type="ARBA" id="ARBA00022801"/>
    </source>
</evidence>
<dbReference type="InterPro" id="IPR011545">
    <property type="entry name" value="DEAD/DEAH_box_helicase_dom"/>
</dbReference>
<dbReference type="GO" id="GO:0003723">
    <property type="term" value="F:RNA binding"/>
    <property type="evidence" value="ECO:0007669"/>
    <property type="project" value="InterPro"/>
</dbReference>
<proteinExistence type="predicted"/>
<dbReference type="SMART" id="SM01142">
    <property type="entry name" value="DSHCT"/>
    <property type="match status" value="1"/>
</dbReference>
<dbReference type="Proteomes" id="UP000035682">
    <property type="component" value="Unplaced"/>
</dbReference>
<dbReference type="eggNOG" id="KOG0948">
    <property type="taxonomic scope" value="Eukaryota"/>
</dbReference>
<dbReference type="SUPFAM" id="SSF52540">
    <property type="entry name" value="P-loop containing nucleoside triphosphate hydrolases"/>
    <property type="match status" value="1"/>
</dbReference>
<keyword evidence="10" id="KW-1185">Reference proteome</keyword>
<evidence type="ECO:0000313" key="11">
    <source>
        <dbReference type="WBParaSite" id="SRAE_2000031400.1"/>
    </source>
</evidence>
<dbReference type="InterPro" id="IPR027417">
    <property type="entry name" value="P-loop_NTPase"/>
</dbReference>
<keyword evidence="6" id="KW-0539">Nucleus</keyword>
<dbReference type="InterPro" id="IPR050699">
    <property type="entry name" value="RNA-DNA_Helicase"/>
</dbReference>
<dbReference type="SMART" id="SM00487">
    <property type="entry name" value="DEXDc"/>
    <property type="match status" value="1"/>
</dbReference>
<comment type="subcellular location">
    <subcellularLocation>
        <location evidence="1">Nucleus</location>
    </subcellularLocation>
</comment>
<dbReference type="InterPro" id="IPR025696">
    <property type="entry name" value="Beta-barrel_MTR4"/>
</dbReference>
<protein>
    <submittedName>
        <fullName evidence="9 11">Superkiller viralicidic activity 2-like 2</fullName>
    </submittedName>
</protein>
<keyword evidence="5" id="KW-0067">ATP-binding</keyword>
<dbReference type="OMA" id="IMLKNYN"/>
<keyword evidence="3" id="KW-0378">Hydrolase</keyword>
<evidence type="ECO:0000256" key="6">
    <source>
        <dbReference type="ARBA" id="ARBA00023242"/>
    </source>
</evidence>
<keyword evidence="2" id="KW-0547">Nucleotide-binding</keyword>
<evidence type="ECO:0000256" key="2">
    <source>
        <dbReference type="ARBA" id="ARBA00022741"/>
    </source>
</evidence>
<dbReference type="Pfam" id="PF00270">
    <property type="entry name" value="DEAD"/>
    <property type="match status" value="1"/>
</dbReference>
<sequence length="1028" mass="117033">MSNKRGFEDISTISVDKINDTENDETQLDEIDALLEACESNNLNGDTIIVPKKVKKSDTNFSEFKERSIDNELFENLEIPNSPHIKIITLENQQNCTHEIAIPDICEYKPLSLPTRKPAKDYPFKLDSFQREAVLCIENNQSVLVSAHTSAGKTVVALYAIAVCLREKQRVIYTSPIKALSNQKYRELQEEFSDVGLMTGDVTLNPDASILVMTTEILRSMLYRGSEILAEVGWVIFDEIHYMRDGERGVVWEETIILLPDNIHYVFLSATIPNARQFAEWVAYLHKQPCHVIYTDYRPTPLQHFIYPCGGNGLFEVVTTTGEFREDKFNSAISILETAGDAAKEINERGRKGGVKGDSNVCKIIRTILDRDMLPVIVFSFSRKECESYATTLKDMDFNNEKDKKVVQEIFNNAIGLLSEADRQLPQIGQVLPFILRGIGIHHSGLLPIIKETVEILFGEGLIRVLFATETFAMGLNMPARTVLFTAARKFDGKDNRWITSGEYIQMAGRAGRRGKDDRGMVIVMIDQQIKADNLKQMIKGKTDSMDSAFRLTYNMVLNLLRVDGINPEFMLEKSFHQFQNYANIPNYLQDAKKKQAIVEEIKVDHEEDIQSYFEITAKIKQLEKDVAEEIRKPKNIVPFLATGRLVKMKVEKEDFGWGVILDWKKTQKSADSLDPEIIYVITVGMFVCSRTEHERNVNNLLPPTDPSMSVMISVDTTLDCIESISSIRLKIPENNKESNDYLKTIGKLLVVALKRFNGKPKLLDPINEMNIKCPQFASNLENLKAYTHLRDNHKVKKLSNFDELFKQYQIKAKAIEDAKEALDKFKKAKSLLLEEELKKRIEVLYQMKFCKEDGVLTQKGRVACEISAADELVLTEMIFGGVFTELDYKQIAALLSCFVFQENAGQSKLQEELSGCLKTMQEYAKRIYYIERDVGIEKDLSEYIKSFKPQLMDVVHAWASGITFPELLKKTTVFEGSIIRCMRRLEELLRQMTCAAGSMGDKTLSDKFEQARAAIKRDIVFAASLYL</sequence>
<keyword evidence="4" id="KW-0347">Helicase</keyword>
<dbReference type="Pfam" id="PF13234">
    <property type="entry name" value="MTR4_beta-barrel"/>
    <property type="match status" value="1"/>
</dbReference>
<feature type="domain" description="Helicase ATP-binding" evidence="7">
    <location>
        <begin position="134"/>
        <end position="290"/>
    </location>
</feature>
<name>A0A090L7D5_STRRB</name>
<dbReference type="STRING" id="34506.A0A090L7D5"/>
<dbReference type="GeneID" id="36378001"/>
<dbReference type="WormBase" id="SRAE_2000031400">
    <property type="protein sequence ID" value="SRP11808"/>
    <property type="gene ID" value="WBGene00260507"/>
</dbReference>
<dbReference type="SMART" id="SM00490">
    <property type="entry name" value="HELICc"/>
    <property type="match status" value="1"/>
</dbReference>